<dbReference type="AlphaFoldDB" id="A0A6M4H4M6"/>
<dbReference type="InParanoid" id="A0A6M4H4M6"/>
<proteinExistence type="predicted"/>
<accession>A0A6M4H4M6</accession>
<dbReference type="SUPFAM" id="SSF53474">
    <property type="entry name" value="alpha/beta-Hydrolases"/>
    <property type="match status" value="1"/>
</dbReference>
<protein>
    <recommendedName>
        <fullName evidence="1">GPI inositol-deacylase PGAP1-like alpha/beta domain-containing protein</fullName>
    </recommendedName>
</protein>
<dbReference type="InterPro" id="IPR029058">
    <property type="entry name" value="AB_hydrolase_fold"/>
</dbReference>
<dbReference type="InterPro" id="IPR012908">
    <property type="entry name" value="PGAP1-ab_dom-like"/>
</dbReference>
<sequence>MAKAIPRNKVSDVRGVGKLAVEAAVGLTGVVENLHHNITRRPAPLGAPVREPMTGISGFVYRSIRFAARTAGGGVDFLLGQVAPFLAHEPSSRKREAVLAALNGVLGDHLAQSANPLAIAMRLRRHGQDLELTAPALASAVPHPASRVFVLIHGLCLNDLQWLRRGHDHGAALERDAPAGRPLTALYLHYNSGRPIATNGRELAQLLESLCRNWPVPLEELVIVGHSMGGLVARSACEHAREDGHAWPARLRGMAFLGTPHSGAPMERGGNWIDVTLDASPYTAAFARLGRVRSAGITDLRHGSRVALPAGVECLAIAGSLARRPGTLGERLAGDGLVPLESALGHGAGPEGRDLFAAGDTWVANRVGHLALLDSGRVYRELRNRFC</sequence>
<organism evidence="2 3">
    <name type="scientific">Usitatibacter palustris</name>
    <dbReference type="NCBI Taxonomy" id="2732487"/>
    <lineage>
        <taxon>Bacteria</taxon>
        <taxon>Pseudomonadati</taxon>
        <taxon>Pseudomonadota</taxon>
        <taxon>Betaproteobacteria</taxon>
        <taxon>Nitrosomonadales</taxon>
        <taxon>Usitatibacteraceae</taxon>
        <taxon>Usitatibacter</taxon>
    </lineage>
</organism>
<dbReference type="RefSeq" id="WP_171161003.1">
    <property type="nucleotide sequence ID" value="NZ_CP053073.1"/>
</dbReference>
<dbReference type="Proteomes" id="UP000503096">
    <property type="component" value="Chromosome"/>
</dbReference>
<gene>
    <name evidence="2" type="ORF">DSM104440_01015</name>
</gene>
<name>A0A6M4H4M6_9PROT</name>
<feature type="domain" description="GPI inositol-deacylase PGAP1-like alpha/beta" evidence="1">
    <location>
        <begin position="217"/>
        <end position="271"/>
    </location>
</feature>
<dbReference type="GO" id="GO:0016788">
    <property type="term" value="F:hydrolase activity, acting on ester bonds"/>
    <property type="evidence" value="ECO:0007669"/>
    <property type="project" value="InterPro"/>
</dbReference>
<dbReference type="EMBL" id="CP053073">
    <property type="protein sequence ID" value="QJR14222.1"/>
    <property type="molecule type" value="Genomic_DNA"/>
</dbReference>
<dbReference type="KEGG" id="upl:DSM104440_01015"/>
<evidence type="ECO:0000313" key="2">
    <source>
        <dbReference type="EMBL" id="QJR14222.1"/>
    </source>
</evidence>
<evidence type="ECO:0000313" key="3">
    <source>
        <dbReference type="Proteomes" id="UP000503096"/>
    </source>
</evidence>
<dbReference type="Gene3D" id="3.40.50.1820">
    <property type="entry name" value="alpha/beta hydrolase"/>
    <property type="match status" value="1"/>
</dbReference>
<reference evidence="2 3" key="1">
    <citation type="submission" date="2020-04" db="EMBL/GenBank/DDBJ databases">
        <title>Usitatibacter rugosus gen. nov., sp. nov. and Usitatibacter palustris sp. nov., novel members of Usitatibacteraceae fam. nov. within the order Nitrosomonadales isolated from soil.</title>
        <authorList>
            <person name="Huber K.J."/>
            <person name="Neumann-Schaal M."/>
            <person name="Geppert A."/>
            <person name="Luckner M."/>
            <person name="Wanner G."/>
            <person name="Overmann J."/>
        </authorList>
    </citation>
    <scope>NUCLEOTIDE SEQUENCE [LARGE SCALE GENOMIC DNA]</scope>
    <source>
        <strain evidence="2 3">Swamp67</strain>
    </source>
</reference>
<evidence type="ECO:0000259" key="1">
    <source>
        <dbReference type="Pfam" id="PF07819"/>
    </source>
</evidence>
<keyword evidence="3" id="KW-1185">Reference proteome</keyword>
<dbReference type="Pfam" id="PF07819">
    <property type="entry name" value="PGAP1"/>
    <property type="match status" value="1"/>
</dbReference>